<evidence type="ECO:0000256" key="1">
    <source>
        <dbReference type="SAM" id="MobiDB-lite"/>
    </source>
</evidence>
<dbReference type="Proteomes" id="UP001143372">
    <property type="component" value="Unassembled WGS sequence"/>
</dbReference>
<name>A0A9W6J194_9HYPH</name>
<feature type="region of interest" description="Disordered" evidence="1">
    <location>
        <begin position="1"/>
        <end position="106"/>
    </location>
</feature>
<dbReference type="AlphaFoldDB" id="A0A9W6J194"/>
<keyword evidence="3" id="KW-1185">Reference proteome</keyword>
<evidence type="ECO:0000313" key="2">
    <source>
        <dbReference type="EMBL" id="GLK67439.1"/>
    </source>
</evidence>
<organism evidence="2 3">
    <name type="scientific">Hansschlegelia plantiphila</name>
    <dbReference type="NCBI Taxonomy" id="374655"/>
    <lineage>
        <taxon>Bacteria</taxon>
        <taxon>Pseudomonadati</taxon>
        <taxon>Pseudomonadota</taxon>
        <taxon>Alphaproteobacteria</taxon>
        <taxon>Hyphomicrobiales</taxon>
        <taxon>Methylopilaceae</taxon>
        <taxon>Hansschlegelia</taxon>
    </lineage>
</organism>
<comment type="caution">
    <text evidence="2">The sequence shown here is derived from an EMBL/GenBank/DDBJ whole genome shotgun (WGS) entry which is preliminary data.</text>
</comment>
<reference evidence="2" key="1">
    <citation type="journal article" date="2014" name="Int. J. Syst. Evol. Microbiol.">
        <title>Complete genome sequence of Corynebacterium casei LMG S-19264T (=DSM 44701T), isolated from a smear-ripened cheese.</title>
        <authorList>
            <consortium name="US DOE Joint Genome Institute (JGI-PGF)"/>
            <person name="Walter F."/>
            <person name="Albersmeier A."/>
            <person name="Kalinowski J."/>
            <person name="Ruckert C."/>
        </authorList>
    </citation>
    <scope>NUCLEOTIDE SEQUENCE</scope>
    <source>
        <strain evidence="2">VKM B-2347</strain>
    </source>
</reference>
<accession>A0A9W6J194</accession>
<sequence length="106" mass="11279">MQPSEEAPSGSAFPQPHPQLAKRHGPEMGVGPVGGTDYDDLQSSGDVYRGATRRVPARDDFEQNLARRRDGPARSRIAAAERPSHWPVAADAPPPAMASSPVPSMP</sequence>
<protein>
    <submittedName>
        <fullName evidence="2">Uncharacterized protein</fullName>
    </submittedName>
</protein>
<gene>
    <name evidence="2" type="ORF">GCM10008179_10770</name>
</gene>
<proteinExistence type="predicted"/>
<dbReference type="EMBL" id="BSFI01000006">
    <property type="protein sequence ID" value="GLK67439.1"/>
    <property type="molecule type" value="Genomic_DNA"/>
</dbReference>
<feature type="compositionally biased region" description="Basic and acidic residues" evidence="1">
    <location>
        <begin position="56"/>
        <end position="73"/>
    </location>
</feature>
<evidence type="ECO:0000313" key="3">
    <source>
        <dbReference type="Proteomes" id="UP001143372"/>
    </source>
</evidence>
<feature type="compositionally biased region" description="Low complexity" evidence="1">
    <location>
        <begin position="87"/>
        <end position="106"/>
    </location>
</feature>
<reference evidence="2" key="2">
    <citation type="submission" date="2023-01" db="EMBL/GenBank/DDBJ databases">
        <authorList>
            <person name="Sun Q."/>
            <person name="Evtushenko L."/>
        </authorList>
    </citation>
    <scope>NUCLEOTIDE SEQUENCE</scope>
    <source>
        <strain evidence="2">VKM B-2347</strain>
    </source>
</reference>